<keyword evidence="2" id="KW-0472">Membrane</keyword>
<feature type="domain" description="DZANK-type" evidence="3">
    <location>
        <begin position="101"/>
        <end position="144"/>
    </location>
</feature>
<protein>
    <recommendedName>
        <fullName evidence="3">DZANK-type domain-containing protein</fullName>
    </recommendedName>
</protein>
<keyword evidence="2" id="KW-0812">Transmembrane</keyword>
<dbReference type="Pfam" id="PF12773">
    <property type="entry name" value="DZR"/>
    <property type="match status" value="1"/>
</dbReference>
<dbReference type="KEGG" id="parq:DSM112329_03281"/>
<proteinExistence type="predicted"/>
<evidence type="ECO:0000256" key="2">
    <source>
        <dbReference type="SAM" id="Phobius"/>
    </source>
</evidence>
<dbReference type="EMBL" id="CP114014">
    <property type="protein sequence ID" value="XAY06411.1"/>
    <property type="molecule type" value="Genomic_DNA"/>
</dbReference>
<evidence type="ECO:0000256" key="1">
    <source>
        <dbReference type="SAM" id="MobiDB-lite"/>
    </source>
</evidence>
<reference evidence="4" key="1">
    <citation type="submission" date="2022-12" db="EMBL/GenBank/DDBJ databases">
        <title>Paraconexibacter alkalitolerans sp. nov. and Baekduia alba sp. nov., isolated from soil and emended description of the genera Paraconexibacter (Chun et al., 2020) and Baekduia (An et al., 2020).</title>
        <authorList>
            <person name="Vieira S."/>
            <person name="Huber K.J."/>
            <person name="Geppert A."/>
            <person name="Wolf J."/>
            <person name="Neumann-Schaal M."/>
            <person name="Muesken M."/>
            <person name="Overmann J."/>
        </authorList>
    </citation>
    <scope>NUCLEOTIDE SEQUENCE</scope>
    <source>
        <strain evidence="4">AEG42_29</strain>
    </source>
</reference>
<gene>
    <name evidence="4" type="ORF">DSM112329_03281</name>
</gene>
<dbReference type="InterPro" id="IPR025874">
    <property type="entry name" value="DZR"/>
</dbReference>
<evidence type="ECO:0000259" key="3">
    <source>
        <dbReference type="Pfam" id="PF12773"/>
    </source>
</evidence>
<feature type="transmembrane region" description="Helical" evidence="2">
    <location>
        <begin position="49"/>
        <end position="70"/>
    </location>
</feature>
<keyword evidence="2" id="KW-1133">Transmembrane helix</keyword>
<dbReference type="AlphaFoldDB" id="A0AAU7AXG7"/>
<organism evidence="4">
    <name type="scientific">Paraconexibacter sp. AEG42_29</name>
    <dbReference type="NCBI Taxonomy" id="2997339"/>
    <lineage>
        <taxon>Bacteria</taxon>
        <taxon>Bacillati</taxon>
        <taxon>Actinomycetota</taxon>
        <taxon>Thermoleophilia</taxon>
        <taxon>Solirubrobacterales</taxon>
        <taxon>Paraconexibacteraceae</taxon>
        <taxon>Paraconexibacter</taxon>
    </lineage>
</organism>
<name>A0AAU7AXG7_9ACTN</name>
<sequence length="175" mass="20170">MLHLGVFGIESSGLNTAIKLLILFLVVIWLALVYYTYADARRRIADPMLIGCATLASFFPYVGTIIYMIVRPAEYLDDIRERELEMQAAEARIQRLDYFLCPHCDYQVEKDFLRCPSCTRKLKDPCVTCAKPLDPEWRLCPYCETEVVQQTSMPRRRRRRREEGGTSSPPPGVEA</sequence>
<dbReference type="RefSeq" id="WP_354697645.1">
    <property type="nucleotide sequence ID" value="NZ_CP114014.1"/>
</dbReference>
<feature type="region of interest" description="Disordered" evidence="1">
    <location>
        <begin position="153"/>
        <end position="175"/>
    </location>
</feature>
<feature type="transmembrane region" description="Helical" evidence="2">
    <location>
        <begin position="20"/>
        <end position="37"/>
    </location>
</feature>
<accession>A0AAU7AXG7</accession>
<evidence type="ECO:0000313" key="4">
    <source>
        <dbReference type="EMBL" id="XAY06411.1"/>
    </source>
</evidence>